<proteinExistence type="predicted"/>
<dbReference type="OrthoDB" id="124582at2759"/>
<reference evidence="1 2" key="1">
    <citation type="submission" date="2019-02" db="EMBL/GenBank/DDBJ databases">
        <title>Genome sequencing of the rare red list fungi Antrodiella citrinella (Flaviporus citrinellus).</title>
        <authorList>
            <person name="Buettner E."/>
            <person name="Kellner H."/>
        </authorList>
    </citation>
    <scope>NUCLEOTIDE SEQUENCE [LARGE SCALE GENOMIC DNA]</scope>
    <source>
        <strain evidence="1 2">DSM 108506</strain>
    </source>
</reference>
<dbReference type="AlphaFoldDB" id="A0A4S4M4U9"/>
<name>A0A4S4M4U9_9APHY</name>
<organism evidence="1 2">
    <name type="scientific">Antrodiella citrinella</name>
    <dbReference type="NCBI Taxonomy" id="2447956"/>
    <lineage>
        <taxon>Eukaryota</taxon>
        <taxon>Fungi</taxon>
        <taxon>Dikarya</taxon>
        <taxon>Basidiomycota</taxon>
        <taxon>Agaricomycotina</taxon>
        <taxon>Agaricomycetes</taxon>
        <taxon>Polyporales</taxon>
        <taxon>Steccherinaceae</taxon>
        <taxon>Antrodiella</taxon>
    </lineage>
</organism>
<evidence type="ECO:0000313" key="1">
    <source>
        <dbReference type="EMBL" id="THH20164.1"/>
    </source>
</evidence>
<evidence type="ECO:0000313" key="2">
    <source>
        <dbReference type="Proteomes" id="UP000308730"/>
    </source>
</evidence>
<keyword evidence="2" id="KW-1185">Reference proteome</keyword>
<sequence>MNATRLKIGNPHWTKLIDKFADSVYTALGVDRVASAPRCDLYGLVLCETGSHSDLSGIMTANADETSFATIVAFLPTPFTGGAMSIAHDGITSVYDCSVNSLYQTTLTA</sequence>
<protein>
    <submittedName>
        <fullName evidence="1">Uncharacterized protein</fullName>
    </submittedName>
</protein>
<dbReference type="Proteomes" id="UP000308730">
    <property type="component" value="Unassembled WGS sequence"/>
</dbReference>
<gene>
    <name evidence="1" type="ORF">EUX98_g8639</name>
</gene>
<accession>A0A4S4M4U9</accession>
<comment type="caution">
    <text evidence="1">The sequence shown here is derived from an EMBL/GenBank/DDBJ whole genome shotgun (WGS) entry which is preliminary data.</text>
</comment>
<dbReference type="EMBL" id="SGPM01000505">
    <property type="protein sequence ID" value="THH20164.1"/>
    <property type="molecule type" value="Genomic_DNA"/>
</dbReference>